<dbReference type="InterPro" id="IPR020904">
    <property type="entry name" value="Sc_DH/Rdtase_CS"/>
</dbReference>
<dbReference type="InterPro" id="IPR036291">
    <property type="entry name" value="NAD(P)-bd_dom_sf"/>
</dbReference>
<accession>A0A2H5X995</accession>
<dbReference type="EC" id="1.1.1.385" evidence="3"/>
<organism evidence="3 4">
    <name type="scientific">Candidatus Fervidibacter japonicus</name>
    <dbReference type="NCBI Taxonomy" id="2035412"/>
    <lineage>
        <taxon>Bacteria</taxon>
        <taxon>Candidatus Fervidibacterota</taxon>
        <taxon>Candidatus Fervidibacter</taxon>
    </lineage>
</organism>
<evidence type="ECO:0000313" key="4">
    <source>
        <dbReference type="Proteomes" id="UP000236173"/>
    </source>
</evidence>
<dbReference type="NCBIfam" id="NF005559">
    <property type="entry name" value="PRK07231.1"/>
    <property type="match status" value="1"/>
</dbReference>
<dbReference type="SUPFAM" id="SSF51735">
    <property type="entry name" value="NAD(P)-binding Rossmann-fold domains"/>
    <property type="match status" value="1"/>
</dbReference>
<comment type="caution">
    <text evidence="3">The sequence shown here is derived from an EMBL/GenBank/DDBJ whole genome shotgun (WGS) entry which is preliminary data.</text>
</comment>
<dbReference type="PRINTS" id="PR00080">
    <property type="entry name" value="SDRFAMILY"/>
</dbReference>
<dbReference type="GO" id="GO:0016491">
    <property type="term" value="F:oxidoreductase activity"/>
    <property type="evidence" value="ECO:0007669"/>
    <property type="project" value="UniProtKB-KW"/>
</dbReference>
<name>A0A2H5X995_9BACT</name>
<dbReference type="Gene3D" id="3.40.50.720">
    <property type="entry name" value="NAD(P)-binding Rossmann-like Domain"/>
    <property type="match status" value="1"/>
</dbReference>
<dbReference type="AlphaFoldDB" id="A0A2H5X995"/>
<evidence type="ECO:0000313" key="3">
    <source>
        <dbReference type="EMBL" id="GBC97763.1"/>
    </source>
</evidence>
<proteinExistence type="inferred from homology"/>
<dbReference type="EMBL" id="BEHT01000002">
    <property type="protein sequence ID" value="GBC97763.1"/>
    <property type="molecule type" value="Genomic_DNA"/>
</dbReference>
<dbReference type="PROSITE" id="PS00061">
    <property type="entry name" value="ADH_SHORT"/>
    <property type="match status" value="1"/>
</dbReference>
<dbReference type="PRINTS" id="PR00081">
    <property type="entry name" value="GDHRDH"/>
</dbReference>
<evidence type="ECO:0000256" key="2">
    <source>
        <dbReference type="ARBA" id="ARBA00023002"/>
    </source>
</evidence>
<gene>
    <name evidence="3" type="primary">bacC</name>
    <name evidence="3" type="ORF">HRbin17_00254</name>
</gene>
<dbReference type="PANTHER" id="PTHR24321:SF8">
    <property type="entry name" value="ESTRADIOL 17-BETA-DEHYDROGENASE 8-RELATED"/>
    <property type="match status" value="1"/>
</dbReference>
<dbReference type="InterPro" id="IPR002347">
    <property type="entry name" value="SDR_fam"/>
</dbReference>
<keyword evidence="2 3" id="KW-0560">Oxidoreductase</keyword>
<reference evidence="4" key="1">
    <citation type="submission" date="2017-09" db="EMBL/GenBank/DDBJ databases">
        <title>Metaegenomics of thermophilic ammonia-oxidizing enrichment culture.</title>
        <authorList>
            <person name="Kato S."/>
            <person name="Suzuki K."/>
        </authorList>
    </citation>
    <scope>NUCLEOTIDE SEQUENCE [LARGE SCALE GENOMIC DNA]</scope>
</reference>
<comment type="similarity">
    <text evidence="1">Belongs to the short-chain dehydrogenases/reductases (SDR) family.</text>
</comment>
<sequence>MRLAGKVAIVTGAARGIGKGIAQRFAREGAQVVVNDINDAGGQQTVREIQDAGGTAIFCRADVTDDVQVQAMVETTVTTFGKLDILVCNAVCATADILADNLDANLRVNVQGTYLCCRHAIPAMKAAGGGSIVIISSVNALMGMQGIHAYSASKAALIGMARSLAVWHGRDGIRVNVICPGTIQTEIWGPILREKPHIWDEMVRWYPLGRLGTVDDVANMALFLASDESGFVTGAVFVVDGGLTAGLMGFGELREA</sequence>
<dbReference type="FunFam" id="3.40.50.720:FF:000084">
    <property type="entry name" value="Short-chain dehydrogenase reductase"/>
    <property type="match status" value="1"/>
</dbReference>
<dbReference type="PANTHER" id="PTHR24321">
    <property type="entry name" value="DEHYDROGENASES, SHORT CHAIN"/>
    <property type="match status" value="1"/>
</dbReference>
<dbReference type="Pfam" id="PF13561">
    <property type="entry name" value="adh_short_C2"/>
    <property type="match status" value="1"/>
</dbReference>
<dbReference type="Proteomes" id="UP000236173">
    <property type="component" value="Unassembled WGS sequence"/>
</dbReference>
<protein>
    <submittedName>
        <fullName evidence="3">Dihydroanticapsin 7-dehydrogenase</fullName>
        <ecNumber evidence="3">1.1.1.385</ecNumber>
    </submittedName>
</protein>
<dbReference type="CDD" id="cd05233">
    <property type="entry name" value="SDR_c"/>
    <property type="match status" value="1"/>
</dbReference>
<evidence type="ECO:0000256" key="1">
    <source>
        <dbReference type="ARBA" id="ARBA00006484"/>
    </source>
</evidence>